<dbReference type="InterPro" id="IPR045584">
    <property type="entry name" value="Pilin-like"/>
</dbReference>
<dbReference type="NCBIfam" id="TIGR02532">
    <property type="entry name" value="IV_pilin_GFxxxE"/>
    <property type="match status" value="1"/>
</dbReference>
<organism evidence="2 3">
    <name type="scientific">Candidatus Fimihabitans intestinipullorum</name>
    <dbReference type="NCBI Taxonomy" id="2840820"/>
    <lineage>
        <taxon>Bacteria</taxon>
        <taxon>Bacillati</taxon>
        <taxon>Mycoplasmatota</taxon>
        <taxon>Mycoplasmatota incertae sedis</taxon>
        <taxon>Candidatus Fimihabitans</taxon>
    </lineage>
</organism>
<keyword evidence="1" id="KW-1133">Transmembrane helix</keyword>
<accession>A0A9D1HTC7</accession>
<dbReference type="PROSITE" id="PS00409">
    <property type="entry name" value="PROKAR_NTER_METHYL"/>
    <property type="match status" value="1"/>
</dbReference>
<keyword evidence="1" id="KW-0812">Transmembrane</keyword>
<keyword evidence="1" id="KW-0472">Membrane</keyword>
<sequence>MNNKKGFTLIELLAVIVILAVIALIATPLIMNVIDEAKKGAAKNSANGVIEAGALKLAHDIESVTSGAFQGKTYTETSNLEFKGTKPSKFTLTFNGKGEAEFKGFISGYCITKSFENSEVEIDESKKTADDCVNDGAKVFANGEIIYFDPATGKSCDNYTDANSLNENKTGCLKWYTFNDKKESDRVNAILDHNTTSVLSFLDPQTELDALVDEANWKLTPRIISVDEIAQITGNSTFDIDHPETAQPYFFETNSQEVPPFIDMENPNSSAQGKATYAWLFDYTDDCTYFGCNVDYNGNRSRVRSTVMGYVTVPQSSTQRALSMYWVVDSRGILTQTGSFDHYGIRPVIEIPKTLLN</sequence>
<protein>
    <submittedName>
        <fullName evidence="2">Type II secretion system protein</fullName>
    </submittedName>
</protein>
<feature type="transmembrane region" description="Helical" evidence="1">
    <location>
        <begin position="12"/>
        <end position="34"/>
    </location>
</feature>
<gene>
    <name evidence="2" type="ORF">IAD49_01390</name>
</gene>
<comment type="caution">
    <text evidence="2">The sequence shown here is derived from an EMBL/GenBank/DDBJ whole genome shotgun (WGS) entry which is preliminary data.</text>
</comment>
<dbReference type="EMBL" id="DVML01000008">
    <property type="protein sequence ID" value="HIU22213.1"/>
    <property type="molecule type" value="Genomic_DNA"/>
</dbReference>
<reference evidence="2" key="2">
    <citation type="journal article" date="2021" name="PeerJ">
        <title>Extensive microbial diversity within the chicken gut microbiome revealed by metagenomics and culture.</title>
        <authorList>
            <person name="Gilroy R."/>
            <person name="Ravi A."/>
            <person name="Getino M."/>
            <person name="Pursley I."/>
            <person name="Horton D.L."/>
            <person name="Alikhan N.F."/>
            <person name="Baker D."/>
            <person name="Gharbi K."/>
            <person name="Hall N."/>
            <person name="Watson M."/>
            <person name="Adriaenssens E.M."/>
            <person name="Foster-Nyarko E."/>
            <person name="Jarju S."/>
            <person name="Secka A."/>
            <person name="Antonio M."/>
            <person name="Oren A."/>
            <person name="Chaudhuri R.R."/>
            <person name="La Ragione R."/>
            <person name="Hildebrand F."/>
            <person name="Pallen M.J."/>
        </authorList>
    </citation>
    <scope>NUCLEOTIDE SEQUENCE</scope>
    <source>
        <strain evidence="2">CHK197-8231</strain>
    </source>
</reference>
<dbReference type="Proteomes" id="UP000824087">
    <property type="component" value="Unassembled WGS sequence"/>
</dbReference>
<reference evidence="2" key="1">
    <citation type="submission" date="2020-10" db="EMBL/GenBank/DDBJ databases">
        <authorList>
            <person name="Gilroy R."/>
        </authorList>
    </citation>
    <scope>NUCLEOTIDE SEQUENCE</scope>
    <source>
        <strain evidence="2">CHK197-8231</strain>
    </source>
</reference>
<dbReference type="InterPro" id="IPR012902">
    <property type="entry name" value="N_methyl_site"/>
</dbReference>
<dbReference type="Gene3D" id="3.30.700.10">
    <property type="entry name" value="Glycoprotein, Type 4 Pilin"/>
    <property type="match status" value="1"/>
</dbReference>
<evidence type="ECO:0000313" key="3">
    <source>
        <dbReference type="Proteomes" id="UP000824087"/>
    </source>
</evidence>
<dbReference type="Pfam" id="PF07963">
    <property type="entry name" value="N_methyl"/>
    <property type="match status" value="1"/>
</dbReference>
<proteinExistence type="predicted"/>
<evidence type="ECO:0000256" key="1">
    <source>
        <dbReference type="SAM" id="Phobius"/>
    </source>
</evidence>
<dbReference type="SUPFAM" id="SSF54523">
    <property type="entry name" value="Pili subunits"/>
    <property type="match status" value="1"/>
</dbReference>
<name>A0A9D1HTC7_9BACT</name>
<evidence type="ECO:0000313" key="2">
    <source>
        <dbReference type="EMBL" id="HIU22213.1"/>
    </source>
</evidence>
<dbReference type="AlphaFoldDB" id="A0A9D1HTC7"/>